<dbReference type="InParanoid" id="F6HSK0"/>
<evidence type="ECO:0000313" key="2">
    <source>
        <dbReference type="EMBL" id="CCB57640.1"/>
    </source>
</evidence>
<dbReference type="AlphaFoldDB" id="F6HSK0"/>
<accession>F6HSK0</accession>
<dbReference type="PaxDb" id="29760-VIT_14s0006g01200.t01"/>
<dbReference type="EMBL" id="FN596245">
    <property type="protein sequence ID" value="CCB57640.1"/>
    <property type="molecule type" value="Genomic_DNA"/>
</dbReference>
<evidence type="ECO:0000313" key="3">
    <source>
        <dbReference type="Proteomes" id="UP000009183"/>
    </source>
</evidence>
<keyword evidence="3" id="KW-1185">Reference proteome</keyword>
<sequence length="117" mass="13403">MGKKRDAKTHLGRKTSLRVEKTHSLPRNSPLAVITRKIKKNVTRTRHEWVKQNELTKVTFHACQQIKNSLIGFSDAPIPFTMALQESLAKFKKQQEKCQLTLTSIATEPRSLEPRVP</sequence>
<feature type="compositionally biased region" description="Basic residues" evidence="1">
    <location>
        <begin position="1"/>
        <end position="16"/>
    </location>
</feature>
<dbReference type="HOGENOM" id="CLU_2089220_0_0_1"/>
<evidence type="ECO:0000256" key="1">
    <source>
        <dbReference type="SAM" id="MobiDB-lite"/>
    </source>
</evidence>
<organism evidence="2 3">
    <name type="scientific">Vitis vinifera</name>
    <name type="common">Grape</name>
    <dbReference type="NCBI Taxonomy" id="29760"/>
    <lineage>
        <taxon>Eukaryota</taxon>
        <taxon>Viridiplantae</taxon>
        <taxon>Streptophyta</taxon>
        <taxon>Embryophyta</taxon>
        <taxon>Tracheophyta</taxon>
        <taxon>Spermatophyta</taxon>
        <taxon>Magnoliopsida</taxon>
        <taxon>eudicotyledons</taxon>
        <taxon>Gunneridae</taxon>
        <taxon>Pentapetalae</taxon>
        <taxon>rosids</taxon>
        <taxon>Vitales</taxon>
        <taxon>Vitaceae</taxon>
        <taxon>Viteae</taxon>
        <taxon>Vitis</taxon>
    </lineage>
</organism>
<gene>
    <name evidence="2" type="ordered locus">VIT_14s0006g01200</name>
</gene>
<proteinExistence type="predicted"/>
<reference evidence="3" key="1">
    <citation type="journal article" date="2007" name="Nature">
        <title>The grapevine genome sequence suggests ancestral hexaploidization in major angiosperm phyla.</title>
        <authorList>
            <consortium name="The French-Italian Public Consortium for Grapevine Genome Characterization."/>
            <person name="Jaillon O."/>
            <person name="Aury J.-M."/>
            <person name="Noel B."/>
            <person name="Policriti A."/>
            <person name="Clepet C."/>
            <person name="Casagrande A."/>
            <person name="Choisne N."/>
            <person name="Aubourg S."/>
            <person name="Vitulo N."/>
            <person name="Jubin C."/>
            <person name="Vezzi A."/>
            <person name="Legeai F."/>
            <person name="Hugueney P."/>
            <person name="Dasilva C."/>
            <person name="Horner D."/>
            <person name="Mica E."/>
            <person name="Jublot D."/>
            <person name="Poulain J."/>
            <person name="Bruyere C."/>
            <person name="Billault A."/>
            <person name="Segurens B."/>
            <person name="Gouyvenoux M."/>
            <person name="Ugarte E."/>
            <person name="Cattonaro F."/>
            <person name="Anthouard V."/>
            <person name="Vico V."/>
            <person name="Del Fabbro C."/>
            <person name="Alaux M."/>
            <person name="Di Gaspero G."/>
            <person name="Dumas V."/>
            <person name="Felice N."/>
            <person name="Paillard S."/>
            <person name="Juman I."/>
            <person name="Moroldo M."/>
            <person name="Scalabrin S."/>
            <person name="Canaguier A."/>
            <person name="Le Clainche I."/>
            <person name="Malacrida G."/>
            <person name="Durand E."/>
            <person name="Pesole G."/>
            <person name="Laucou V."/>
            <person name="Chatelet P."/>
            <person name="Merdinoglu D."/>
            <person name="Delledonne M."/>
            <person name="Pezzotti M."/>
            <person name="Lecharny A."/>
            <person name="Scarpelli C."/>
            <person name="Artiguenave F."/>
            <person name="Pe M.E."/>
            <person name="Valle G."/>
            <person name="Morgante M."/>
            <person name="Caboche M."/>
            <person name="Adam-Blondon A.-F."/>
            <person name="Weissenbach J."/>
            <person name="Quetier F."/>
            <person name="Wincker P."/>
        </authorList>
    </citation>
    <scope>NUCLEOTIDE SEQUENCE [LARGE SCALE GENOMIC DNA]</scope>
    <source>
        <strain evidence="3">cv. Pinot noir / PN40024</strain>
    </source>
</reference>
<protein>
    <submittedName>
        <fullName evidence="2">Uncharacterized protein</fullName>
    </submittedName>
</protein>
<feature type="region of interest" description="Disordered" evidence="1">
    <location>
        <begin position="1"/>
        <end position="26"/>
    </location>
</feature>
<dbReference type="Proteomes" id="UP000009183">
    <property type="component" value="Chromosome 14"/>
</dbReference>
<name>F6HSK0_VITVI</name>